<dbReference type="AlphaFoldDB" id="A0A268S407"/>
<protein>
    <submittedName>
        <fullName evidence="1">Uncharacterized protein</fullName>
    </submittedName>
</protein>
<accession>A0A268S407</accession>
<evidence type="ECO:0000313" key="1">
    <source>
        <dbReference type="EMBL" id="PAF27255.1"/>
    </source>
</evidence>
<name>A0A268S407_SHOCL</name>
<sequence>MNQSLDKSKWVCTDPDMEEEFGMTCIVISGEINPDWNGDNDIKIQYENGSIDYMKLRRFLCRFKQITTPLTIKERRSMLTGKLQKAKQIAIKLELEINSLQDECNHPNIRENKGSGSCPDCGWRGVDELP</sequence>
<dbReference type="EMBL" id="NPBS01000019">
    <property type="protein sequence ID" value="PAF27255.1"/>
    <property type="molecule type" value="Genomic_DNA"/>
</dbReference>
<proteinExistence type="predicted"/>
<organism evidence="1 2">
    <name type="scientific">Shouchella clausii</name>
    <name type="common">Alkalihalobacillus clausii</name>
    <dbReference type="NCBI Taxonomy" id="79880"/>
    <lineage>
        <taxon>Bacteria</taxon>
        <taxon>Bacillati</taxon>
        <taxon>Bacillota</taxon>
        <taxon>Bacilli</taxon>
        <taxon>Bacillales</taxon>
        <taxon>Bacillaceae</taxon>
        <taxon>Shouchella</taxon>
    </lineage>
</organism>
<dbReference type="RefSeq" id="WP_095327899.1">
    <property type="nucleotide sequence ID" value="NZ_NPBS01000019.1"/>
</dbReference>
<reference evidence="1 2" key="1">
    <citation type="submission" date="2017-07" db="EMBL/GenBank/DDBJ databases">
        <title>Isolation and whole genome analysis of endospore-forming bacteria from heroin.</title>
        <authorList>
            <person name="Kalinowski J."/>
            <person name="Ahrens B."/>
            <person name="Al-Dilaimi A."/>
            <person name="Winkler A."/>
            <person name="Wibberg D."/>
            <person name="Schleenbecker U."/>
            <person name="Ruckert C."/>
            <person name="Wolfel R."/>
            <person name="Grass G."/>
        </authorList>
    </citation>
    <scope>NUCLEOTIDE SEQUENCE [LARGE SCALE GENOMIC DNA]</scope>
    <source>
        <strain evidence="1 2">7523-2</strain>
    </source>
</reference>
<gene>
    <name evidence="1" type="ORF">CHH61_04175</name>
</gene>
<dbReference type="Proteomes" id="UP000216133">
    <property type="component" value="Unassembled WGS sequence"/>
</dbReference>
<evidence type="ECO:0000313" key="2">
    <source>
        <dbReference type="Proteomes" id="UP000216133"/>
    </source>
</evidence>
<comment type="caution">
    <text evidence="1">The sequence shown here is derived from an EMBL/GenBank/DDBJ whole genome shotgun (WGS) entry which is preliminary data.</text>
</comment>